<keyword evidence="7" id="KW-1185">Reference proteome</keyword>
<evidence type="ECO:0000259" key="5">
    <source>
        <dbReference type="PROSITE" id="PS50937"/>
    </source>
</evidence>
<dbReference type="InterPro" id="IPR009061">
    <property type="entry name" value="DNA-bd_dom_put_sf"/>
</dbReference>
<dbReference type="PROSITE" id="PS50937">
    <property type="entry name" value="HTH_MERR_2"/>
    <property type="match status" value="1"/>
</dbReference>
<dbReference type="Proteomes" id="UP000037977">
    <property type="component" value="Unassembled WGS sequence"/>
</dbReference>
<dbReference type="GO" id="GO:0003700">
    <property type="term" value="F:DNA-binding transcription factor activity"/>
    <property type="evidence" value="ECO:0007669"/>
    <property type="project" value="InterPro"/>
</dbReference>
<evidence type="ECO:0000313" key="7">
    <source>
        <dbReference type="Proteomes" id="UP000037977"/>
    </source>
</evidence>
<dbReference type="PANTHER" id="PTHR30204">
    <property type="entry name" value="REDOX-CYCLING DRUG-SENSING TRANSCRIPTIONAL ACTIVATOR SOXR"/>
    <property type="match status" value="1"/>
</dbReference>
<evidence type="ECO:0000256" key="3">
    <source>
        <dbReference type="ARBA" id="ARBA00023125"/>
    </source>
</evidence>
<evidence type="ECO:0000256" key="4">
    <source>
        <dbReference type="ARBA" id="ARBA00023163"/>
    </source>
</evidence>
<keyword evidence="4" id="KW-0804">Transcription</keyword>
<keyword evidence="1" id="KW-0678">Repressor</keyword>
<sequence>MRIKQFADKFSVTTDTIRYYEKEGLLYPVKQDNGYRVFNASCEHTMKLIIVLRQLGFTLQEIKQLLTLDQKPISAACNKETMQLFSTKIAYIEQQLHFYQHALQSLQLTQTYMADGQYAENQVKIAGLIEGMYQNLQKGRD</sequence>
<protein>
    <submittedName>
        <fullName evidence="6">MarR family transcriptional regulator</fullName>
    </submittedName>
</protein>
<feature type="domain" description="HTH merR-type" evidence="5">
    <location>
        <begin position="1"/>
        <end position="68"/>
    </location>
</feature>
<evidence type="ECO:0000313" key="6">
    <source>
        <dbReference type="EMBL" id="KOY80621.1"/>
    </source>
</evidence>
<name>A0A0N0CUS6_9BACI</name>
<keyword evidence="3" id="KW-0238">DNA-binding</keyword>
<organism evidence="6 7">
    <name type="scientific">Lysinibacillus macroides</name>
    <dbReference type="NCBI Taxonomy" id="33935"/>
    <lineage>
        <taxon>Bacteria</taxon>
        <taxon>Bacillati</taxon>
        <taxon>Bacillota</taxon>
        <taxon>Bacilli</taxon>
        <taxon>Bacillales</taxon>
        <taxon>Bacillaceae</taxon>
        <taxon>Lysinibacillus</taxon>
    </lineage>
</organism>
<dbReference type="Gene3D" id="1.10.1660.10">
    <property type="match status" value="1"/>
</dbReference>
<dbReference type="GO" id="GO:0003677">
    <property type="term" value="F:DNA binding"/>
    <property type="evidence" value="ECO:0007669"/>
    <property type="project" value="UniProtKB-KW"/>
</dbReference>
<dbReference type="RefSeq" id="WP_053995862.1">
    <property type="nucleotide sequence ID" value="NZ_CP065643.1"/>
</dbReference>
<dbReference type="InterPro" id="IPR047057">
    <property type="entry name" value="MerR_fam"/>
</dbReference>
<dbReference type="PATRIC" id="fig|33935.3.peg.1843"/>
<accession>A0A0N0CUS6</accession>
<dbReference type="SMART" id="SM00422">
    <property type="entry name" value="HTH_MERR"/>
    <property type="match status" value="1"/>
</dbReference>
<dbReference type="SUPFAM" id="SSF46955">
    <property type="entry name" value="Putative DNA-binding domain"/>
    <property type="match status" value="1"/>
</dbReference>
<reference evidence="6 7" key="1">
    <citation type="submission" date="2015-07" db="EMBL/GenBank/DDBJ databases">
        <title>Genome sequencing project for genomic taxonomy and phylogenomics of Bacillus-like bacteria.</title>
        <authorList>
            <person name="Liu B."/>
            <person name="Wang J."/>
            <person name="Zhu Y."/>
            <person name="Liu G."/>
            <person name="Chen Q."/>
            <person name="Chen Z."/>
            <person name="Che J."/>
            <person name="Ge C."/>
            <person name="Shi H."/>
            <person name="Pan Z."/>
            <person name="Liu X."/>
        </authorList>
    </citation>
    <scope>NUCLEOTIDE SEQUENCE [LARGE SCALE GENOMIC DNA]</scope>
    <source>
        <strain evidence="6 7">DSM 54</strain>
    </source>
</reference>
<evidence type="ECO:0000256" key="1">
    <source>
        <dbReference type="ARBA" id="ARBA00022491"/>
    </source>
</evidence>
<comment type="caution">
    <text evidence="6">The sequence shown here is derived from an EMBL/GenBank/DDBJ whole genome shotgun (WGS) entry which is preliminary data.</text>
</comment>
<dbReference type="AlphaFoldDB" id="A0A0N0CUS6"/>
<gene>
    <name evidence="6" type="ORF">ADM90_15560</name>
</gene>
<dbReference type="InterPro" id="IPR000551">
    <property type="entry name" value="MerR-type_HTH_dom"/>
</dbReference>
<dbReference type="OrthoDB" id="9806513at2"/>
<dbReference type="Pfam" id="PF13411">
    <property type="entry name" value="MerR_1"/>
    <property type="match status" value="1"/>
</dbReference>
<proteinExistence type="predicted"/>
<dbReference type="CDD" id="cd00592">
    <property type="entry name" value="HTH_MerR-like"/>
    <property type="match status" value="1"/>
</dbReference>
<evidence type="ECO:0000256" key="2">
    <source>
        <dbReference type="ARBA" id="ARBA00023015"/>
    </source>
</evidence>
<keyword evidence="2" id="KW-0805">Transcription regulation</keyword>
<dbReference type="EMBL" id="LGCI01000010">
    <property type="protein sequence ID" value="KOY80621.1"/>
    <property type="molecule type" value="Genomic_DNA"/>
</dbReference>
<dbReference type="PANTHER" id="PTHR30204:SF69">
    <property type="entry name" value="MERR-FAMILY TRANSCRIPTIONAL REGULATOR"/>
    <property type="match status" value="1"/>
</dbReference>
<dbReference type="STRING" id="33935.ADM90_15560"/>